<reference evidence="3 4" key="1">
    <citation type="submission" date="2016-05" db="EMBL/GenBank/DDBJ databases">
        <title>Genome sequencing reveals origins of a unique bacterial endosymbiosis in the earliest lineages of terrestrial Fungi.</title>
        <authorList>
            <consortium name="DOE Joint Genome Institute"/>
            <person name="Uehling J."/>
            <person name="Gryganskyi A."/>
            <person name="Hameed K."/>
            <person name="Tschaplinski T."/>
            <person name="Misztal P."/>
            <person name="Wu S."/>
            <person name="Desiro A."/>
            <person name="Vande Pol N."/>
            <person name="Du Z.-Y."/>
            <person name="Zienkiewicz A."/>
            <person name="Zienkiewicz K."/>
            <person name="Morin E."/>
            <person name="Tisserant E."/>
            <person name="Splivallo R."/>
            <person name="Hainaut M."/>
            <person name="Henrissat B."/>
            <person name="Ohm R."/>
            <person name="Kuo A."/>
            <person name="Yan J."/>
            <person name="Lipzen A."/>
            <person name="Nolan M."/>
            <person name="Labutti K."/>
            <person name="Barry K."/>
            <person name="Goldstein A."/>
            <person name="Labbe J."/>
            <person name="Schadt C."/>
            <person name="Tuskan G."/>
            <person name="Grigoriev I."/>
            <person name="Martin F."/>
            <person name="Vilgalys R."/>
            <person name="Bonito G."/>
        </authorList>
    </citation>
    <scope>NUCLEOTIDE SEQUENCE [LARGE SCALE GENOMIC DNA]</scope>
    <source>
        <strain evidence="3 4">AG-77</strain>
    </source>
</reference>
<feature type="region of interest" description="Disordered" evidence="1">
    <location>
        <begin position="60"/>
        <end position="88"/>
    </location>
</feature>
<keyword evidence="4" id="KW-1185">Reference proteome</keyword>
<keyword evidence="2" id="KW-1133">Transmembrane helix</keyword>
<protein>
    <submittedName>
        <fullName evidence="3">Uncharacterized protein</fullName>
    </submittedName>
</protein>
<dbReference type="AlphaFoldDB" id="A0A197KD53"/>
<feature type="transmembrane region" description="Helical" evidence="2">
    <location>
        <begin position="21"/>
        <end position="45"/>
    </location>
</feature>
<gene>
    <name evidence="3" type="ORF">K457DRAFT_576842</name>
</gene>
<organism evidence="3 4">
    <name type="scientific">Linnemannia elongata AG-77</name>
    <dbReference type="NCBI Taxonomy" id="1314771"/>
    <lineage>
        <taxon>Eukaryota</taxon>
        <taxon>Fungi</taxon>
        <taxon>Fungi incertae sedis</taxon>
        <taxon>Mucoromycota</taxon>
        <taxon>Mortierellomycotina</taxon>
        <taxon>Mortierellomycetes</taxon>
        <taxon>Mortierellales</taxon>
        <taxon>Mortierellaceae</taxon>
        <taxon>Linnemannia</taxon>
    </lineage>
</organism>
<dbReference type="Proteomes" id="UP000078512">
    <property type="component" value="Unassembled WGS sequence"/>
</dbReference>
<evidence type="ECO:0000313" key="3">
    <source>
        <dbReference type="EMBL" id="OAQ35440.1"/>
    </source>
</evidence>
<keyword evidence="2" id="KW-0472">Membrane</keyword>
<name>A0A197KD53_9FUNG</name>
<evidence type="ECO:0000256" key="1">
    <source>
        <dbReference type="SAM" id="MobiDB-lite"/>
    </source>
</evidence>
<sequence>MPKLYIHHFHELGRLFRGTMVLCHVSVYFIIFLSLSCLHCLLALFPLHTIAQEREEQLLPSMRQPPPPFSRNHPRLSTPHNQYRSTNEKKKRIVLSSTSVNTSLYISQSIHINLTYNPQIMVKPTTTRPLTLCVRL</sequence>
<evidence type="ECO:0000256" key="2">
    <source>
        <dbReference type="SAM" id="Phobius"/>
    </source>
</evidence>
<accession>A0A197KD53</accession>
<evidence type="ECO:0000313" key="4">
    <source>
        <dbReference type="Proteomes" id="UP000078512"/>
    </source>
</evidence>
<keyword evidence="2" id="KW-0812">Transmembrane</keyword>
<dbReference type="EMBL" id="KV442014">
    <property type="protein sequence ID" value="OAQ35440.1"/>
    <property type="molecule type" value="Genomic_DNA"/>
</dbReference>
<proteinExistence type="predicted"/>